<organism evidence="1 2">
    <name type="scientific">Vallitalea pronyensis</name>
    <dbReference type="NCBI Taxonomy" id="1348613"/>
    <lineage>
        <taxon>Bacteria</taxon>
        <taxon>Bacillati</taxon>
        <taxon>Bacillota</taxon>
        <taxon>Clostridia</taxon>
        <taxon>Lachnospirales</taxon>
        <taxon>Vallitaleaceae</taxon>
        <taxon>Vallitalea</taxon>
    </lineage>
</organism>
<dbReference type="InterPro" id="IPR020256">
    <property type="entry name" value="Spore_coat_CotJA"/>
</dbReference>
<keyword evidence="2" id="KW-1185">Reference proteome</keyword>
<evidence type="ECO:0000313" key="2">
    <source>
        <dbReference type="Proteomes" id="UP000683246"/>
    </source>
</evidence>
<dbReference type="KEGG" id="vpy:HZI73_09870"/>
<proteinExistence type="predicted"/>
<name>A0A8J8SGR4_9FIRM</name>
<gene>
    <name evidence="1" type="ORF">HZI73_09870</name>
</gene>
<reference evidence="1" key="1">
    <citation type="submission" date="2020-07" db="EMBL/GenBank/DDBJ databases">
        <title>Vallitalea pronyensis genome.</title>
        <authorList>
            <person name="Postec A."/>
        </authorList>
    </citation>
    <scope>NUCLEOTIDE SEQUENCE</scope>
    <source>
        <strain evidence="1">FatNI3</strain>
    </source>
</reference>
<evidence type="ECO:0000313" key="1">
    <source>
        <dbReference type="EMBL" id="QUI22588.1"/>
    </source>
</evidence>
<dbReference type="AlphaFoldDB" id="A0A8J8SGR4"/>
<sequence>MVLLEICFKEISMRNMYDNQNSMRPEPADRYKGTKVMPEEPCPDIPLATAYIRNQPYVGLVPLDEGFKRGSMFPNLYQPGHYNRRCSY</sequence>
<dbReference type="Pfam" id="PF11007">
    <property type="entry name" value="CotJA"/>
    <property type="match status" value="1"/>
</dbReference>
<protein>
    <submittedName>
        <fullName evidence="1">Spore coat associated protein CotJA</fullName>
    </submittedName>
</protein>
<dbReference type="EMBL" id="CP058649">
    <property type="protein sequence ID" value="QUI22588.1"/>
    <property type="molecule type" value="Genomic_DNA"/>
</dbReference>
<dbReference type="Proteomes" id="UP000683246">
    <property type="component" value="Chromosome"/>
</dbReference>
<accession>A0A8J8SGR4</accession>